<evidence type="ECO:0000256" key="1">
    <source>
        <dbReference type="SAM" id="MobiDB-lite"/>
    </source>
</evidence>
<evidence type="ECO:0000313" key="2">
    <source>
        <dbReference type="EMBL" id="CEK67550.1"/>
    </source>
</evidence>
<organism evidence="2">
    <name type="scientific">Arion vulgaris</name>
    <dbReference type="NCBI Taxonomy" id="1028688"/>
    <lineage>
        <taxon>Eukaryota</taxon>
        <taxon>Metazoa</taxon>
        <taxon>Spiralia</taxon>
        <taxon>Lophotrochozoa</taxon>
        <taxon>Mollusca</taxon>
        <taxon>Gastropoda</taxon>
        <taxon>Heterobranchia</taxon>
        <taxon>Euthyneura</taxon>
        <taxon>Panpulmonata</taxon>
        <taxon>Eupulmonata</taxon>
        <taxon>Stylommatophora</taxon>
        <taxon>Helicina</taxon>
        <taxon>Arionoidea</taxon>
        <taxon>Arionidae</taxon>
        <taxon>Arion</taxon>
    </lineage>
</organism>
<accession>A0A0B6ZII3</accession>
<name>A0A0B6ZII3_9EUPU</name>
<sequence>MFGDMNAGENMFGSFGGQEKRNKGFGGKNRDFFNGFGEDIFDDLWSHKNYGQAHNTKDHFTHQHNHGRQKMNHHGFENNMHQQFSQNRHQRCQKITRRVGNQITTFTQCS</sequence>
<dbReference type="AlphaFoldDB" id="A0A0B6ZII3"/>
<feature type="region of interest" description="Disordered" evidence="1">
    <location>
        <begin position="1"/>
        <end position="26"/>
    </location>
</feature>
<proteinExistence type="predicted"/>
<reference evidence="2" key="1">
    <citation type="submission" date="2014-12" db="EMBL/GenBank/DDBJ databases">
        <title>Insight into the proteome of Arion vulgaris.</title>
        <authorList>
            <person name="Aradska J."/>
            <person name="Bulat T."/>
            <person name="Smidak R."/>
            <person name="Sarate P."/>
            <person name="Gangsoo J."/>
            <person name="Sialana F."/>
            <person name="Bilban M."/>
            <person name="Lubec G."/>
        </authorList>
    </citation>
    <scope>NUCLEOTIDE SEQUENCE</scope>
    <source>
        <tissue evidence="2">Skin</tissue>
    </source>
</reference>
<protein>
    <submittedName>
        <fullName evidence="2">Uncharacterized protein</fullName>
    </submittedName>
</protein>
<gene>
    <name evidence="2" type="primary">ORF63042</name>
</gene>
<dbReference type="EMBL" id="HACG01020685">
    <property type="protein sequence ID" value="CEK67550.1"/>
    <property type="molecule type" value="Transcribed_RNA"/>
</dbReference>